<sequence>MKRAVIFLITVYVSVPIIIYLFPWILGHVVYSHLLKVPFFVDLSRPDKILNHTTNLYLPTEEGVSVGVWHTLPVSQWEHSAGKGSEWYQEALADGRPVIVYLHGNTGTRAIHHRVELVKILSAAGYHVLSFDYRGFGDSSGEPSEAGLTTDALYLYRWAKQHSGGSHVYLWGHSLGTGVATNAALQSQEEGSVVDALILEAPYTSIRKATECHVLAKMFSLLPGVKNLLTETLEKNKLVLASDENLKRLESPLLVLHAEDDNILPYHMGQELYQIALGAQKGRPDAEARVQMVSYRAALGYAHDNIYLDPDLVQLLGDFLKGLET</sequence>
<dbReference type="InterPro" id="IPR029058">
    <property type="entry name" value="AB_hydrolase_fold"/>
</dbReference>
<dbReference type="Gene3D" id="3.40.50.1820">
    <property type="entry name" value="alpha/beta hydrolase"/>
    <property type="match status" value="1"/>
</dbReference>
<dbReference type="InterPro" id="IPR000073">
    <property type="entry name" value="AB_hydrolase_1"/>
</dbReference>
<dbReference type="Pfam" id="PF00561">
    <property type="entry name" value="Abhydrolase_1"/>
    <property type="match status" value="1"/>
</dbReference>
<feature type="domain" description="AB hydrolase-1" evidence="2">
    <location>
        <begin position="97"/>
        <end position="206"/>
    </location>
</feature>
<dbReference type="GO" id="GO:0052651">
    <property type="term" value="P:monoacylglycerol catabolic process"/>
    <property type="evidence" value="ECO:0007669"/>
    <property type="project" value="TreeGrafter"/>
</dbReference>
<evidence type="ECO:0000313" key="3">
    <source>
        <dbReference type="Ensembl" id="ENSGMOP00000001251.2"/>
    </source>
</evidence>
<dbReference type="PANTHER" id="PTHR12277:SF69">
    <property type="entry name" value="PROTEIN ABHD12B"/>
    <property type="match status" value="1"/>
</dbReference>
<dbReference type="GO" id="GO:0005789">
    <property type="term" value="C:endoplasmic reticulum membrane"/>
    <property type="evidence" value="ECO:0007669"/>
    <property type="project" value="TreeGrafter"/>
</dbReference>
<reference evidence="3" key="2">
    <citation type="submission" date="2025-09" db="UniProtKB">
        <authorList>
            <consortium name="Ensembl"/>
        </authorList>
    </citation>
    <scope>IDENTIFICATION</scope>
</reference>
<keyword evidence="4" id="KW-1185">Reference proteome</keyword>
<gene>
    <name evidence="3" type="primary">abhd12b</name>
</gene>
<name>A0A8C5F3L4_GADMO</name>
<feature type="transmembrane region" description="Helical" evidence="1">
    <location>
        <begin position="5"/>
        <end position="26"/>
    </location>
</feature>
<protein>
    <recommendedName>
        <fullName evidence="2">AB hydrolase-1 domain-containing protein</fullName>
    </recommendedName>
</protein>
<dbReference type="Ensembl" id="ENSGMOT00000001297.2">
    <property type="protein sequence ID" value="ENSGMOP00000001251.2"/>
    <property type="gene ID" value="ENSGMOG00000001208.2"/>
</dbReference>
<accession>A0A8C5F3L4</accession>
<reference evidence="3" key="1">
    <citation type="submission" date="2025-08" db="UniProtKB">
        <authorList>
            <consortium name="Ensembl"/>
        </authorList>
    </citation>
    <scope>IDENTIFICATION</scope>
</reference>
<keyword evidence="1" id="KW-0812">Transmembrane</keyword>
<dbReference type="GeneID" id="115544079"/>
<dbReference type="SUPFAM" id="SSF53474">
    <property type="entry name" value="alpha/beta-Hydrolases"/>
    <property type="match status" value="1"/>
</dbReference>
<dbReference type="GO" id="GO:0047372">
    <property type="term" value="F:monoacylglycerol lipase activity"/>
    <property type="evidence" value="ECO:0007669"/>
    <property type="project" value="TreeGrafter"/>
</dbReference>
<keyword evidence="1" id="KW-1133">Transmembrane helix</keyword>
<dbReference type="OrthoDB" id="10249433at2759"/>
<dbReference type="AlphaFoldDB" id="A0A8C5F3L4"/>
<dbReference type="GeneTree" id="ENSGT00940000165086"/>
<organism evidence="3 4">
    <name type="scientific">Gadus morhua</name>
    <name type="common">Atlantic cod</name>
    <dbReference type="NCBI Taxonomy" id="8049"/>
    <lineage>
        <taxon>Eukaryota</taxon>
        <taxon>Metazoa</taxon>
        <taxon>Chordata</taxon>
        <taxon>Craniata</taxon>
        <taxon>Vertebrata</taxon>
        <taxon>Euteleostomi</taxon>
        <taxon>Actinopterygii</taxon>
        <taxon>Neopterygii</taxon>
        <taxon>Teleostei</taxon>
        <taxon>Neoteleostei</taxon>
        <taxon>Acanthomorphata</taxon>
        <taxon>Zeiogadaria</taxon>
        <taxon>Gadariae</taxon>
        <taxon>Gadiformes</taxon>
        <taxon>Gadoidei</taxon>
        <taxon>Gadidae</taxon>
        <taxon>Gadus</taxon>
    </lineage>
</organism>
<dbReference type="RefSeq" id="XP_030212750.1">
    <property type="nucleotide sequence ID" value="XM_030356890.1"/>
</dbReference>
<dbReference type="OMA" id="WWDMVVR"/>
<evidence type="ECO:0000259" key="2">
    <source>
        <dbReference type="Pfam" id="PF00561"/>
    </source>
</evidence>
<dbReference type="PANTHER" id="PTHR12277">
    <property type="entry name" value="ALPHA/BETA HYDROLASE DOMAIN-CONTAINING PROTEIN"/>
    <property type="match status" value="1"/>
</dbReference>
<keyword evidence="1" id="KW-0472">Membrane</keyword>
<dbReference type="Proteomes" id="UP000694546">
    <property type="component" value="Chromosome 5"/>
</dbReference>
<dbReference type="GO" id="GO:0004622">
    <property type="term" value="F:phosphatidylcholine lysophospholipase activity"/>
    <property type="evidence" value="ECO:0007669"/>
    <property type="project" value="TreeGrafter"/>
</dbReference>
<proteinExistence type="predicted"/>
<dbReference type="GO" id="GO:0006660">
    <property type="term" value="P:phosphatidylserine catabolic process"/>
    <property type="evidence" value="ECO:0007669"/>
    <property type="project" value="TreeGrafter"/>
</dbReference>
<evidence type="ECO:0000313" key="4">
    <source>
        <dbReference type="Proteomes" id="UP000694546"/>
    </source>
</evidence>
<dbReference type="KEGG" id="gmh:115544079"/>
<evidence type="ECO:0000256" key="1">
    <source>
        <dbReference type="SAM" id="Phobius"/>
    </source>
</evidence>